<dbReference type="Proteomes" id="UP000282731">
    <property type="component" value="Chromosome"/>
</dbReference>
<evidence type="ECO:0000313" key="2">
    <source>
        <dbReference type="EMBL" id="AZT97722.1"/>
    </source>
</evidence>
<protein>
    <recommendedName>
        <fullName evidence="1">T3SS peptide-binding chaperone domain-containing protein</fullName>
    </recommendedName>
</protein>
<dbReference type="RefSeq" id="WP_127362169.1">
    <property type="nucleotide sequence ID" value="NZ_CP025334.1"/>
</dbReference>
<organism evidence="2 3">
    <name type="scientific">Brevibacterium aurantiacum</name>
    <dbReference type="NCBI Taxonomy" id="273384"/>
    <lineage>
        <taxon>Bacteria</taxon>
        <taxon>Bacillati</taxon>
        <taxon>Actinomycetota</taxon>
        <taxon>Actinomycetes</taxon>
        <taxon>Micrococcales</taxon>
        <taxon>Brevibacteriaceae</taxon>
        <taxon>Brevibacterium</taxon>
    </lineage>
</organism>
<name>A0A3Q9NYC7_BREAU</name>
<feature type="domain" description="T3SS peptide-binding chaperone" evidence="1">
    <location>
        <begin position="11"/>
        <end position="232"/>
    </location>
</feature>
<dbReference type="EMBL" id="CP025334">
    <property type="protein sequence ID" value="AZT97722.1"/>
    <property type="molecule type" value="Genomic_DNA"/>
</dbReference>
<reference evidence="2 3" key="1">
    <citation type="submission" date="2017-12" db="EMBL/GenBank/DDBJ databases">
        <authorList>
            <person name="Levesque S."/>
        </authorList>
    </citation>
    <scope>NUCLEOTIDE SEQUENCE [LARGE SCALE GENOMIC DNA]</scope>
    <source>
        <strain evidence="2 3">SMQ-1420</strain>
    </source>
</reference>
<proteinExistence type="predicted"/>
<dbReference type="InterPro" id="IPR054445">
    <property type="entry name" value="T3SS_chaperone_dom"/>
</dbReference>
<sequence>MNFSDRLIYLQSWWVASELIRRHPEIDLLETHPGGGQYDCLTIVSTHSLPGTVHIDLNRKGRIHIHSGFSPRFDESKWDIRHPVEWSAESEQIDRRLVPRFLEAAVGLPVPTESPLTTPKTLVFRVIYQLLLFTLNEPQEWEVQSALFDSDGMDTDWDPNYFADVTSARLALAQSSNPNQQQSHFWAVVRDGRCLALLQENGTLHRPDSEPTELMSLYDDSHRDILRTAMKVRQLITAPT</sequence>
<gene>
    <name evidence="2" type="ORF">CXR27_12500</name>
</gene>
<accession>A0A3Q9NYC7</accession>
<dbReference type="AlphaFoldDB" id="A0A3Q9NYC7"/>
<dbReference type="Pfam" id="PF22553">
    <property type="entry name" value="TY-Chap2"/>
    <property type="match status" value="1"/>
</dbReference>
<evidence type="ECO:0000259" key="1">
    <source>
        <dbReference type="Pfam" id="PF22553"/>
    </source>
</evidence>
<evidence type="ECO:0000313" key="3">
    <source>
        <dbReference type="Proteomes" id="UP000282731"/>
    </source>
</evidence>
<reference evidence="2 3" key="2">
    <citation type="submission" date="2019-01" db="EMBL/GenBank/DDBJ databases">
        <title>Comparative genomic analysis of Brevibacterium aurantiacum sheds light on its evolution and its adaptation to smear-ripened cheeses.</title>
        <authorList>
            <person name="Moineau S."/>
        </authorList>
    </citation>
    <scope>NUCLEOTIDE SEQUENCE [LARGE SCALE GENOMIC DNA]</scope>
    <source>
        <strain evidence="2 3">SMQ-1420</strain>
    </source>
</reference>